<keyword evidence="3" id="KW-1185">Reference proteome</keyword>
<dbReference type="RefSeq" id="WP_007080679.1">
    <property type="nucleotide sequence ID" value="NZ_AJXU01000027.1"/>
</dbReference>
<organism evidence="2 3">
    <name type="scientific">Rhodanobacter fulvus Jip2</name>
    <dbReference type="NCBI Taxonomy" id="1163408"/>
    <lineage>
        <taxon>Bacteria</taxon>
        <taxon>Pseudomonadati</taxon>
        <taxon>Pseudomonadota</taxon>
        <taxon>Gammaproteobacteria</taxon>
        <taxon>Lysobacterales</taxon>
        <taxon>Rhodanobacteraceae</taxon>
        <taxon>Rhodanobacter</taxon>
    </lineage>
</organism>
<feature type="region of interest" description="Disordered" evidence="1">
    <location>
        <begin position="60"/>
        <end position="93"/>
    </location>
</feature>
<dbReference type="eggNOG" id="ENOG5031FJJ">
    <property type="taxonomic scope" value="Bacteria"/>
</dbReference>
<protein>
    <submittedName>
        <fullName evidence="2">Uncharacterized protein</fullName>
    </submittedName>
</protein>
<dbReference type="STRING" id="1163408.UU9_05194"/>
<dbReference type="OrthoDB" id="5959647at2"/>
<dbReference type="EMBL" id="AJXU01000027">
    <property type="protein sequence ID" value="EIL90647.1"/>
    <property type="molecule type" value="Genomic_DNA"/>
</dbReference>
<dbReference type="AlphaFoldDB" id="I4VTV6"/>
<dbReference type="PATRIC" id="fig|1163408.3.peg.1066"/>
<reference evidence="2 3" key="1">
    <citation type="journal article" date="2012" name="J. Bacteriol.">
        <title>Genome sequences for six rhodanobacter strains, isolated from soils and the terrestrial subsurface, with variable denitrification capabilities.</title>
        <authorList>
            <person name="Kostka J.E."/>
            <person name="Green S.J."/>
            <person name="Rishishwar L."/>
            <person name="Prakash O."/>
            <person name="Katz L.S."/>
            <person name="Marino-Ramirez L."/>
            <person name="Jordan I.K."/>
            <person name="Munk C."/>
            <person name="Ivanova N."/>
            <person name="Mikhailova N."/>
            <person name="Watson D.B."/>
            <person name="Brown S.D."/>
            <person name="Palumbo A.V."/>
            <person name="Brooks S.C."/>
        </authorList>
    </citation>
    <scope>NUCLEOTIDE SEQUENCE [LARGE SCALE GENOMIC DNA]</scope>
    <source>
        <strain evidence="3">Jip2T</strain>
    </source>
</reference>
<dbReference type="Proteomes" id="UP000004210">
    <property type="component" value="Unassembled WGS sequence"/>
</dbReference>
<sequence>MSNTIELLEAIGTDASLRHASRHELAEWLQQLGASDALTAAVSTGDSAALYAELGHMPMQQPQVTHTPGHEDDEVEQGELEPAPMPVPGQTNP</sequence>
<name>I4VTV6_9GAMM</name>
<gene>
    <name evidence="2" type="ORF">UU9_05194</name>
</gene>
<comment type="caution">
    <text evidence="2">The sequence shown here is derived from an EMBL/GenBank/DDBJ whole genome shotgun (WGS) entry which is preliminary data.</text>
</comment>
<proteinExistence type="predicted"/>
<evidence type="ECO:0000313" key="3">
    <source>
        <dbReference type="Proteomes" id="UP000004210"/>
    </source>
</evidence>
<evidence type="ECO:0000313" key="2">
    <source>
        <dbReference type="EMBL" id="EIL90647.1"/>
    </source>
</evidence>
<evidence type="ECO:0000256" key="1">
    <source>
        <dbReference type="SAM" id="MobiDB-lite"/>
    </source>
</evidence>
<accession>I4VTV6</accession>